<dbReference type="GO" id="GO:0031405">
    <property type="term" value="F:lipoic acid binding"/>
    <property type="evidence" value="ECO:0007669"/>
    <property type="project" value="TreeGrafter"/>
</dbReference>
<keyword evidence="2" id="KW-0808">Transferase</keyword>
<dbReference type="PANTHER" id="PTHR43178">
    <property type="entry name" value="DIHYDROLIPOAMIDE ACETYLTRANSFERASE COMPONENT OF PYRUVATE DEHYDROGENASE COMPLEX"/>
    <property type="match status" value="1"/>
</dbReference>
<dbReference type="RefSeq" id="WP_158872335.1">
    <property type="nucleotide sequence ID" value="NZ_CP046401.1"/>
</dbReference>
<dbReference type="InterPro" id="IPR023213">
    <property type="entry name" value="CAT-like_dom_sf"/>
</dbReference>
<evidence type="ECO:0000313" key="5">
    <source>
        <dbReference type="EMBL" id="QGY47977.1"/>
    </source>
</evidence>
<dbReference type="Pfam" id="PF00198">
    <property type="entry name" value="2-oxoacid_dh"/>
    <property type="match status" value="2"/>
</dbReference>
<feature type="domain" description="2-oxoacid dehydrogenase acyltransferase catalytic" evidence="4">
    <location>
        <begin position="27"/>
        <end position="132"/>
    </location>
</feature>
<organism evidence="5 6">
    <name type="scientific">Maribellus comscasis</name>
    <dbReference type="NCBI Taxonomy" id="2681766"/>
    <lineage>
        <taxon>Bacteria</taxon>
        <taxon>Pseudomonadati</taxon>
        <taxon>Bacteroidota</taxon>
        <taxon>Bacteroidia</taxon>
        <taxon>Marinilabiliales</taxon>
        <taxon>Prolixibacteraceae</taxon>
        <taxon>Maribellus</taxon>
    </lineage>
</organism>
<keyword evidence="6" id="KW-1185">Reference proteome</keyword>
<dbReference type="EMBL" id="CP046401">
    <property type="protein sequence ID" value="QGY47977.1"/>
    <property type="molecule type" value="Genomic_DNA"/>
</dbReference>
<comment type="cofactor">
    <cofactor evidence="1">
        <name>(R)-lipoate</name>
        <dbReference type="ChEBI" id="CHEBI:83088"/>
    </cofactor>
</comment>
<dbReference type="AlphaFoldDB" id="A0A6I6K5H3"/>
<protein>
    <submittedName>
        <fullName evidence="5">Dehydrogenase</fullName>
    </submittedName>
</protein>
<accession>A0A6I6K5H3</accession>
<sequence length="268" mass="30012">MNSSLDLNTNWRKVASTIYKKPIDSKIYGSVEIDVTDLEKYISAKRKEGIKITLTHIITLIVGRAIKLEVPELNTFVKRGKIVNRPQIDAMVSVLLQDGEMGSVKIENIDKLNISELSDEIAKKIKASRKGNENNTMQSKDSLSKIPWPFRSWVFYLYRLFTIHWGFSFPVIKLSANSFGSYVVSNIGTLGLDSGYGALLPSANVSIVMILGGVNKKPVVVNDEIVPRRILSLSATLDHRVVDGSHGGKLFRVIKQMIRNPYLLDEHI</sequence>
<dbReference type="PANTHER" id="PTHR43178:SF5">
    <property type="entry name" value="LIPOAMIDE ACYLTRANSFERASE COMPONENT OF BRANCHED-CHAIN ALPHA-KETO ACID DEHYDROGENASE COMPLEX, MITOCHONDRIAL"/>
    <property type="match status" value="1"/>
</dbReference>
<evidence type="ECO:0000256" key="2">
    <source>
        <dbReference type="ARBA" id="ARBA00022679"/>
    </source>
</evidence>
<dbReference type="InterPro" id="IPR050743">
    <property type="entry name" value="2-oxoacid_DH_E2_comp"/>
</dbReference>
<dbReference type="GO" id="GO:0005737">
    <property type="term" value="C:cytoplasm"/>
    <property type="evidence" value="ECO:0007669"/>
    <property type="project" value="TreeGrafter"/>
</dbReference>
<dbReference type="InterPro" id="IPR001078">
    <property type="entry name" value="2-oxoacid_DH_actylTfrase"/>
</dbReference>
<gene>
    <name evidence="5" type="ORF">GM418_31270</name>
</gene>
<evidence type="ECO:0000259" key="4">
    <source>
        <dbReference type="Pfam" id="PF00198"/>
    </source>
</evidence>
<dbReference type="GO" id="GO:0016407">
    <property type="term" value="F:acetyltransferase activity"/>
    <property type="evidence" value="ECO:0007669"/>
    <property type="project" value="TreeGrafter"/>
</dbReference>
<dbReference type="Gene3D" id="3.30.559.10">
    <property type="entry name" value="Chloramphenicol acetyltransferase-like domain"/>
    <property type="match status" value="1"/>
</dbReference>
<evidence type="ECO:0000256" key="1">
    <source>
        <dbReference type="ARBA" id="ARBA00001938"/>
    </source>
</evidence>
<proteinExistence type="predicted"/>
<dbReference type="SUPFAM" id="SSF52777">
    <property type="entry name" value="CoA-dependent acyltransferases"/>
    <property type="match status" value="1"/>
</dbReference>
<dbReference type="Proteomes" id="UP000428260">
    <property type="component" value="Chromosome"/>
</dbReference>
<reference evidence="5 6" key="1">
    <citation type="submission" date="2019-11" db="EMBL/GenBank/DDBJ databases">
        <authorList>
            <person name="Zheng R.K."/>
            <person name="Sun C.M."/>
        </authorList>
    </citation>
    <scope>NUCLEOTIDE SEQUENCE [LARGE SCALE GENOMIC DNA]</scope>
    <source>
        <strain evidence="5 6">WC007</strain>
    </source>
</reference>
<feature type="domain" description="2-oxoacid dehydrogenase acyltransferase catalytic" evidence="4">
    <location>
        <begin position="180"/>
        <end position="263"/>
    </location>
</feature>
<evidence type="ECO:0000313" key="6">
    <source>
        <dbReference type="Proteomes" id="UP000428260"/>
    </source>
</evidence>
<name>A0A6I6K5H3_9BACT</name>
<keyword evidence="3" id="KW-0012">Acyltransferase</keyword>
<evidence type="ECO:0000256" key="3">
    <source>
        <dbReference type="ARBA" id="ARBA00023315"/>
    </source>
</evidence>
<dbReference type="KEGG" id="mcos:GM418_31270"/>